<evidence type="ECO:0000256" key="1">
    <source>
        <dbReference type="ARBA" id="ARBA00006432"/>
    </source>
</evidence>
<feature type="domain" description="AMP-binding enzyme C-terminal" evidence="4">
    <location>
        <begin position="444"/>
        <end position="519"/>
    </location>
</feature>
<dbReference type="Gene3D" id="3.40.50.12780">
    <property type="entry name" value="N-terminal domain of ligase-like"/>
    <property type="match status" value="1"/>
</dbReference>
<comment type="caution">
    <text evidence="5">The sequence shown here is derived from an EMBL/GenBank/DDBJ whole genome shotgun (WGS) entry which is preliminary data.</text>
</comment>
<evidence type="ECO:0000313" key="5">
    <source>
        <dbReference type="EMBL" id="GAB88690.1"/>
    </source>
</evidence>
<gene>
    <name evidence="5" type="ORF">GORHZ_036_00140</name>
</gene>
<dbReference type="PANTHER" id="PTHR43767:SF11">
    <property type="entry name" value="MEDIUM-CHAIN-FATTY-ACID--COA LIGASE"/>
    <property type="match status" value="1"/>
</dbReference>
<keyword evidence="2 5" id="KW-0436">Ligase</keyword>
<dbReference type="InterPro" id="IPR020845">
    <property type="entry name" value="AMP-binding_CS"/>
</dbReference>
<accession>K6VP55</accession>
<evidence type="ECO:0000256" key="2">
    <source>
        <dbReference type="ARBA" id="ARBA00022598"/>
    </source>
</evidence>
<dbReference type="InterPro" id="IPR045851">
    <property type="entry name" value="AMP-bd_C_sf"/>
</dbReference>
<sequence>MLTGLMQNDFPLTVQHLLYRMSTVHHSSEVVTLYPEGVRRTSYGELAGRIARLAGGLKSLGVEPGDRVATLCWNTQEHLEAYYAAPCMGAVLHTLNLRLHPDQLVYIINHARDRVILVDDSLVPLLAPLVPRLPLVERFVVVGSGEADGLPGAVRYEDLLAGQPEKFDWPTIDERSASSLCYTSGTTGNPKGVLYSHRSTAVYSLLACLPDSFGLRAADRVMPAAPMFHANAWGLPYAAALAGASLVLPGQFLRGESLAGLIEQERVSVSGAVPTIMTDLLRYADAHRPDLSSLRLVLCGGAAVPRPLMQGFEDRHGVTVLQVWGMTECTAVVAVSVPPPNTDGEEHWHYREQSGRPLPFVEARIVNDVDTVLPWDGESTGELQVRGPSIAADYLDDPTSGQRFSGGWLRTGDVAAVDPDGFVRLRDRRKDVIKSGGEWISSVELENAIAAHPRVREAAVIAIPDQRWGERPLACVVREPGVDVGSDELRRHLGDSVARWWLPEAFAFVDEIPKTSVGKLNKKELRRRLAAATLPVEQVVKQSPSPLVAGDRG</sequence>
<dbReference type="PROSITE" id="PS00455">
    <property type="entry name" value="AMP_BINDING"/>
    <property type="match status" value="1"/>
</dbReference>
<dbReference type="SUPFAM" id="SSF56801">
    <property type="entry name" value="Acetyl-CoA synthetase-like"/>
    <property type="match status" value="1"/>
</dbReference>
<dbReference type="AlphaFoldDB" id="K6VP55"/>
<keyword evidence="6" id="KW-1185">Reference proteome</keyword>
<proteinExistence type="inferred from homology"/>
<dbReference type="FunFam" id="3.30.300.30:FF:000008">
    <property type="entry name" value="2,3-dihydroxybenzoate-AMP ligase"/>
    <property type="match status" value="1"/>
</dbReference>
<dbReference type="InterPro" id="IPR042099">
    <property type="entry name" value="ANL_N_sf"/>
</dbReference>
<reference evidence="5 6" key="1">
    <citation type="submission" date="2012-08" db="EMBL/GenBank/DDBJ databases">
        <title>Whole genome shotgun sequence of Gordonia rhizosphera NBRC 16068.</title>
        <authorList>
            <person name="Takarada H."/>
            <person name="Isaki S."/>
            <person name="Hosoyama A."/>
            <person name="Tsuchikane K."/>
            <person name="Katsumata H."/>
            <person name="Baba S."/>
            <person name="Ohji S."/>
            <person name="Yamazaki S."/>
            <person name="Fujita N."/>
        </authorList>
    </citation>
    <scope>NUCLEOTIDE SEQUENCE [LARGE SCALE GENOMIC DNA]</scope>
    <source>
        <strain evidence="5 6">NBRC 16068</strain>
    </source>
</reference>
<dbReference type="GO" id="GO:0016877">
    <property type="term" value="F:ligase activity, forming carbon-sulfur bonds"/>
    <property type="evidence" value="ECO:0007669"/>
    <property type="project" value="UniProtKB-ARBA"/>
</dbReference>
<dbReference type="EMBL" id="BAHC01000036">
    <property type="protein sequence ID" value="GAB88690.1"/>
    <property type="molecule type" value="Genomic_DNA"/>
</dbReference>
<dbReference type="InterPro" id="IPR050237">
    <property type="entry name" value="ATP-dep_AMP-bd_enzyme"/>
</dbReference>
<dbReference type="InterPro" id="IPR000873">
    <property type="entry name" value="AMP-dep_synth/lig_dom"/>
</dbReference>
<evidence type="ECO:0000259" key="3">
    <source>
        <dbReference type="Pfam" id="PF00501"/>
    </source>
</evidence>
<dbReference type="InterPro" id="IPR025110">
    <property type="entry name" value="AMP-bd_C"/>
</dbReference>
<dbReference type="Pfam" id="PF13193">
    <property type="entry name" value="AMP-binding_C"/>
    <property type="match status" value="1"/>
</dbReference>
<name>K6VP55_9ACTN</name>
<dbReference type="CDD" id="cd12119">
    <property type="entry name" value="ttLC_FACS_AlkK_like"/>
    <property type="match status" value="1"/>
</dbReference>
<evidence type="ECO:0000313" key="6">
    <source>
        <dbReference type="Proteomes" id="UP000008363"/>
    </source>
</evidence>
<dbReference type="STRING" id="1108045.GORHZ_036_00140"/>
<dbReference type="eggNOG" id="COG0318">
    <property type="taxonomic scope" value="Bacteria"/>
</dbReference>
<protein>
    <submittedName>
        <fullName evidence="5">Putative fatty-acid--CoA ligase</fullName>
    </submittedName>
</protein>
<organism evidence="5 6">
    <name type="scientific">Gordonia rhizosphera NBRC 16068</name>
    <dbReference type="NCBI Taxonomy" id="1108045"/>
    <lineage>
        <taxon>Bacteria</taxon>
        <taxon>Bacillati</taxon>
        <taxon>Actinomycetota</taxon>
        <taxon>Actinomycetes</taxon>
        <taxon>Mycobacteriales</taxon>
        <taxon>Gordoniaceae</taxon>
        <taxon>Gordonia</taxon>
    </lineage>
</organism>
<evidence type="ECO:0000259" key="4">
    <source>
        <dbReference type="Pfam" id="PF13193"/>
    </source>
</evidence>
<comment type="similarity">
    <text evidence="1">Belongs to the ATP-dependent AMP-binding enzyme family.</text>
</comment>
<dbReference type="Gene3D" id="3.30.300.30">
    <property type="match status" value="1"/>
</dbReference>
<dbReference type="NCBIfam" id="NF004837">
    <property type="entry name" value="PRK06187.1"/>
    <property type="match status" value="1"/>
</dbReference>
<dbReference type="PANTHER" id="PTHR43767">
    <property type="entry name" value="LONG-CHAIN-FATTY-ACID--COA LIGASE"/>
    <property type="match status" value="1"/>
</dbReference>
<feature type="domain" description="AMP-dependent synthetase/ligase" evidence="3">
    <location>
        <begin position="34"/>
        <end position="395"/>
    </location>
</feature>
<dbReference type="Proteomes" id="UP000008363">
    <property type="component" value="Unassembled WGS sequence"/>
</dbReference>
<dbReference type="Pfam" id="PF00501">
    <property type="entry name" value="AMP-binding"/>
    <property type="match status" value="1"/>
</dbReference>